<dbReference type="HOGENOM" id="CLU_2282358_0_0_1"/>
<feature type="region of interest" description="Disordered" evidence="1">
    <location>
        <begin position="82"/>
        <end position="102"/>
    </location>
</feature>
<evidence type="ECO:0000256" key="1">
    <source>
        <dbReference type="SAM" id="MobiDB-lite"/>
    </source>
</evidence>
<dbReference type="Gramene" id="KQK93476">
    <property type="protein sequence ID" value="KQK93476"/>
    <property type="gene ID" value="SETIT_027077mg"/>
</dbReference>
<protein>
    <submittedName>
        <fullName evidence="2">Uncharacterized protein</fullName>
    </submittedName>
</protein>
<dbReference type="Proteomes" id="UP000004995">
    <property type="component" value="Unassembled WGS sequence"/>
</dbReference>
<dbReference type="InParanoid" id="K3ZKH1"/>
<dbReference type="EMBL" id="AGNK02004611">
    <property type="status" value="NOT_ANNOTATED_CDS"/>
    <property type="molecule type" value="Genomic_DNA"/>
</dbReference>
<evidence type="ECO:0000313" key="2">
    <source>
        <dbReference type="EnsemblPlants" id="KQK93476"/>
    </source>
</evidence>
<feature type="compositionally biased region" description="Low complexity" evidence="1">
    <location>
        <begin position="83"/>
        <end position="94"/>
    </location>
</feature>
<reference evidence="2" key="2">
    <citation type="submission" date="2018-08" db="UniProtKB">
        <authorList>
            <consortium name="EnsemblPlants"/>
        </authorList>
    </citation>
    <scope>IDENTIFICATION</scope>
    <source>
        <strain evidence="2">Yugu1</strain>
    </source>
</reference>
<dbReference type="AlphaFoldDB" id="K3ZKH1"/>
<sequence length="102" mass="11557">MLPCHGGLEGCEVGVWVVWWMWPEGCMVDGFGCLSRFLFFGYSFKGLFSFWTKISCMVDLFTMEHAIKWSLLVTLVIWPQRPSTSASSSSGMASFWPLPKFG</sequence>
<accession>K3ZKH1</accession>
<dbReference type="EnsemblPlants" id="KQK93476">
    <property type="protein sequence ID" value="KQK93476"/>
    <property type="gene ID" value="SETIT_027077mg"/>
</dbReference>
<organism evidence="2 3">
    <name type="scientific">Setaria italica</name>
    <name type="common">Foxtail millet</name>
    <name type="synonym">Panicum italicum</name>
    <dbReference type="NCBI Taxonomy" id="4555"/>
    <lineage>
        <taxon>Eukaryota</taxon>
        <taxon>Viridiplantae</taxon>
        <taxon>Streptophyta</taxon>
        <taxon>Embryophyta</taxon>
        <taxon>Tracheophyta</taxon>
        <taxon>Spermatophyta</taxon>
        <taxon>Magnoliopsida</taxon>
        <taxon>Liliopsida</taxon>
        <taxon>Poales</taxon>
        <taxon>Poaceae</taxon>
        <taxon>PACMAD clade</taxon>
        <taxon>Panicoideae</taxon>
        <taxon>Panicodae</taxon>
        <taxon>Paniceae</taxon>
        <taxon>Cenchrinae</taxon>
        <taxon>Setaria</taxon>
    </lineage>
</organism>
<name>K3ZKH1_SETIT</name>
<keyword evidence="3" id="KW-1185">Reference proteome</keyword>
<evidence type="ECO:0000313" key="3">
    <source>
        <dbReference type="Proteomes" id="UP000004995"/>
    </source>
</evidence>
<reference evidence="3" key="1">
    <citation type="journal article" date="2012" name="Nat. Biotechnol.">
        <title>Reference genome sequence of the model plant Setaria.</title>
        <authorList>
            <person name="Bennetzen J.L."/>
            <person name="Schmutz J."/>
            <person name="Wang H."/>
            <person name="Percifield R."/>
            <person name="Hawkins J."/>
            <person name="Pontaroli A.C."/>
            <person name="Estep M."/>
            <person name="Feng L."/>
            <person name="Vaughn J.N."/>
            <person name="Grimwood J."/>
            <person name="Jenkins J."/>
            <person name="Barry K."/>
            <person name="Lindquist E."/>
            <person name="Hellsten U."/>
            <person name="Deshpande S."/>
            <person name="Wang X."/>
            <person name="Wu X."/>
            <person name="Mitros T."/>
            <person name="Triplett J."/>
            <person name="Yang X."/>
            <person name="Ye C.Y."/>
            <person name="Mauro-Herrera M."/>
            <person name="Wang L."/>
            <person name="Li P."/>
            <person name="Sharma M."/>
            <person name="Sharma R."/>
            <person name="Ronald P.C."/>
            <person name="Panaud O."/>
            <person name="Kellogg E.A."/>
            <person name="Brutnell T.P."/>
            <person name="Doust A.N."/>
            <person name="Tuskan G.A."/>
            <person name="Rokhsar D."/>
            <person name="Devos K.M."/>
        </authorList>
    </citation>
    <scope>NUCLEOTIDE SEQUENCE [LARGE SCALE GENOMIC DNA]</scope>
    <source>
        <strain evidence="3">cv. Yugu1</strain>
    </source>
</reference>
<proteinExistence type="predicted"/>